<dbReference type="InterPro" id="IPR027417">
    <property type="entry name" value="P-loop_NTPase"/>
</dbReference>
<evidence type="ECO:0000256" key="1">
    <source>
        <dbReference type="ARBA" id="ARBA00004429"/>
    </source>
</evidence>
<dbReference type="GO" id="GO:0015628">
    <property type="term" value="P:protein secretion by the type II secretion system"/>
    <property type="evidence" value="ECO:0007669"/>
    <property type="project" value="TreeGrafter"/>
</dbReference>
<evidence type="ECO:0000259" key="10">
    <source>
        <dbReference type="PROSITE" id="PS00662"/>
    </source>
</evidence>
<dbReference type="Pfam" id="PF00437">
    <property type="entry name" value="T2SSE"/>
    <property type="match status" value="1"/>
</dbReference>
<evidence type="ECO:0000256" key="5">
    <source>
        <dbReference type="ARBA" id="ARBA00022519"/>
    </source>
</evidence>
<evidence type="ECO:0000256" key="2">
    <source>
        <dbReference type="ARBA" id="ARBA00005745"/>
    </source>
</evidence>
<evidence type="ECO:0000313" key="12">
    <source>
        <dbReference type="Proteomes" id="UP000245838"/>
    </source>
</evidence>
<dbReference type="InterPro" id="IPR001482">
    <property type="entry name" value="T2SS/T4SS_dom"/>
</dbReference>
<dbReference type="Gene3D" id="3.40.50.300">
    <property type="entry name" value="P-loop containing nucleotide triphosphate hydrolases"/>
    <property type="match status" value="1"/>
</dbReference>
<reference evidence="11 12" key="1">
    <citation type="submission" date="2015-05" db="EMBL/GenBank/DDBJ databases">
        <authorList>
            <person name="Goodhead I."/>
        </authorList>
    </citation>
    <scope>NUCLEOTIDE SEQUENCE [LARGE SCALE GENOMIC DNA]</scope>
    <source>
        <strain evidence="12">morsitans</strain>
    </source>
</reference>
<dbReference type="Proteomes" id="UP000245838">
    <property type="component" value="Chromosome sggmmb4_Chromosome"/>
</dbReference>
<dbReference type="SUPFAM" id="SSF52540">
    <property type="entry name" value="P-loop containing nucleoside triphosphate hydrolases"/>
    <property type="match status" value="1"/>
</dbReference>
<keyword evidence="5" id="KW-0997">Cell inner membrane</keyword>
<keyword evidence="6 9" id="KW-0812">Transmembrane</keyword>
<name>A0A193QG54_SODGM</name>
<dbReference type="InterPro" id="IPR003004">
    <property type="entry name" value="GspF/PilC"/>
</dbReference>
<dbReference type="GO" id="GO:0005886">
    <property type="term" value="C:plasma membrane"/>
    <property type="evidence" value="ECO:0007669"/>
    <property type="project" value="UniProtKB-SubCell"/>
</dbReference>
<dbReference type="InterPro" id="IPR042094">
    <property type="entry name" value="T2SS_GspF_sf"/>
</dbReference>
<protein>
    <submittedName>
        <fullName evidence="11">Type II secretion system protein E</fullName>
    </submittedName>
</protein>
<sequence>MEDPVELPLTGINQCQVNSRARLDFPLLLRALLRQDPDVLMVGEIRDPETAAVTLNAARTGYLVLSTLHTLCTDSVWKRRRHGAGAAGHNLVRRTQARFGSFAMNGLWLWRWQGLCAEGRFCRGKMIGRSRRDCGMRLVAQGYQPFRLRIHCWLPARYWQRRALITLTDRLASLLHAGLPLRESLTLLAAEYPRAGWRCLLAQIGADIERGLTLSRACAAWPQVFPPVWCAMFALGELTGRLDSCCAELAQSEARLWRIRQQVMRSLLVSLGAVGDGCAIIIRAGVTRLRTAALWLPLAGPLLRHHTLHQLFQTLSMTHRAGIALDRALAPTSLFPAHCHWLIRSGGLTGTLDEILSQLARLHGEQARQNAEQLAQLAEPALLLLTGAMVCGLVVMLYLPLLQLEEVFSQF</sequence>
<evidence type="ECO:0000256" key="9">
    <source>
        <dbReference type="SAM" id="Phobius"/>
    </source>
</evidence>
<dbReference type="EMBL" id="LN854557">
    <property type="protein sequence ID" value="CRL44147.1"/>
    <property type="molecule type" value="Genomic_DNA"/>
</dbReference>
<evidence type="ECO:0000256" key="4">
    <source>
        <dbReference type="ARBA" id="ARBA00022475"/>
    </source>
</evidence>
<organism evidence="11 12">
    <name type="scientific">Sodalis glossinidius (strain morsitans)</name>
    <dbReference type="NCBI Taxonomy" id="343509"/>
    <lineage>
        <taxon>Bacteria</taxon>
        <taxon>Pseudomonadati</taxon>
        <taxon>Pseudomonadota</taxon>
        <taxon>Gammaproteobacteria</taxon>
        <taxon>Enterobacterales</taxon>
        <taxon>Bruguierivoracaceae</taxon>
        <taxon>Sodalis</taxon>
    </lineage>
</organism>
<evidence type="ECO:0000256" key="3">
    <source>
        <dbReference type="ARBA" id="ARBA00006611"/>
    </source>
</evidence>
<comment type="similarity">
    <text evidence="2">Belongs to the GSP F family.</text>
</comment>
<accession>A0A193QG54</accession>
<evidence type="ECO:0000256" key="6">
    <source>
        <dbReference type="ARBA" id="ARBA00022692"/>
    </source>
</evidence>
<dbReference type="PANTHER" id="PTHR30012:SF7">
    <property type="entry name" value="PROTEIN TRANSPORT PROTEIN HOFC HOMOLOG"/>
    <property type="match status" value="1"/>
</dbReference>
<feature type="transmembrane region" description="Helical" evidence="9">
    <location>
        <begin position="381"/>
        <end position="401"/>
    </location>
</feature>
<keyword evidence="4" id="KW-1003">Cell membrane</keyword>
<dbReference type="AlphaFoldDB" id="A0A193QG54"/>
<evidence type="ECO:0000313" key="11">
    <source>
        <dbReference type="EMBL" id="CRL44147.1"/>
    </source>
</evidence>
<keyword evidence="7 9" id="KW-1133">Transmembrane helix</keyword>
<evidence type="ECO:0000256" key="8">
    <source>
        <dbReference type="ARBA" id="ARBA00023136"/>
    </source>
</evidence>
<proteinExistence type="inferred from homology"/>
<dbReference type="Gene3D" id="1.20.81.30">
    <property type="entry name" value="Type II secretion system (T2SS), domain F"/>
    <property type="match status" value="2"/>
</dbReference>
<dbReference type="PROSITE" id="PS00662">
    <property type="entry name" value="T2SP_E"/>
    <property type="match status" value="1"/>
</dbReference>
<gene>
    <name evidence="11" type="primary">gspE</name>
    <name evidence="11" type="ORF">SGGMMB4_01082</name>
</gene>
<comment type="subcellular location">
    <subcellularLocation>
        <location evidence="1">Cell inner membrane</location>
        <topology evidence="1">Multi-pass membrane protein</topology>
    </subcellularLocation>
</comment>
<dbReference type="InterPro" id="IPR018076">
    <property type="entry name" value="T2SS_GspF_dom"/>
</dbReference>
<dbReference type="PANTHER" id="PTHR30012">
    <property type="entry name" value="GENERAL SECRETION PATHWAY PROTEIN"/>
    <property type="match status" value="1"/>
</dbReference>
<evidence type="ECO:0000256" key="7">
    <source>
        <dbReference type="ARBA" id="ARBA00022989"/>
    </source>
</evidence>
<dbReference type="Pfam" id="PF00482">
    <property type="entry name" value="T2SSF"/>
    <property type="match status" value="2"/>
</dbReference>
<feature type="domain" description="Bacterial type II secretion system protein E" evidence="10">
    <location>
        <begin position="33"/>
        <end position="47"/>
    </location>
</feature>
<comment type="similarity">
    <text evidence="3">Belongs to the GSP E family.</text>
</comment>
<keyword evidence="8 9" id="KW-0472">Membrane</keyword>